<organism evidence="1 2">
    <name type="scientific">Oryza sativa subsp. japonica</name>
    <name type="common">Rice</name>
    <dbReference type="NCBI Taxonomy" id="39947"/>
    <lineage>
        <taxon>Eukaryota</taxon>
        <taxon>Viridiplantae</taxon>
        <taxon>Streptophyta</taxon>
        <taxon>Embryophyta</taxon>
        <taxon>Tracheophyta</taxon>
        <taxon>Spermatophyta</taxon>
        <taxon>Magnoliopsida</taxon>
        <taxon>Liliopsida</taxon>
        <taxon>Poales</taxon>
        <taxon>Poaceae</taxon>
        <taxon>BOP clade</taxon>
        <taxon>Oryzoideae</taxon>
        <taxon>Oryzeae</taxon>
        <taxon>Oryzinae</taxon>
        <taxon>Oryza</taxon>
        <taxon>Oryza sativa</taxon>
    </lineage>
</organism>
<dbReference type="AlphaFoldDB" id="Q6YX58"/>
<proteinExistence type="predicted"/>
<protein>
    <submittedName>
        <fullName evidence="1">Uncharacterized protein</fullName>
    </submittedName>
</protein>
<dbReference type="EMBL" id="AP005726">
    <property type="protein sequence ID" value="BAD03845.1"/>
    <property type="molecule type" value="Genomic_DNA"/>
</dbReference>
<accession>Q6YX58</accession>
<reference evidence="2" key="2">
    <citation type="journal article" date="2008" name="Nucleic Acids Res.">
        <title>The rice annotation project database (RAP-DB): 2008 update.</title>
        <authorList>
            <consortium name="The rice annotation project (RAP)"/>
        </authorList>
    </citation>
    <scope>GENOME REANNOTATION</scope>
    <source>
        <strain evidence="2">cv. Nipponbare</strain>
    </source>
</reference>
<name>Q6YX58_ORYSJ</name>
<gene>
    <name evidence="1" type="primary">OSJNBa0028A18.29</name>
</gene>
<evidence type="ECO:0000313" key="2">
    <source>
        <dbReference type="Proteomes" id="UP000000763"/>
    </source>
</evidence>
<dbReference type="Proteomes" id="UP000000763">
    <property type="component" value="Chromosome 8"/>
</dbReference>
<reference evidence="2" key="1">
    <citation type="journal article" date="2005" name="Nature">
        <title>The map-based sequence of the rice genome.</title>
        <authorList>
            <consortium name="International rice genome sequencing project (IRGSP)"/>
            <person name="Matsumoto T."/>
            <person name="Wu J."/>
            <person name="Kanamori H."/>
            <person name="Katayose Y."/>
            <person name="Fujisawa M."/>
            <person name="Namiki N."/>
            <person name="Mizuno H."/>
            <person name="Yamamoto K."/>
            <person name="Antonio B.A."/>
            <person name="Baba T."/>
            <person name="Sakata K."/>
            <person name="Nagamura Y."/>
            <person name="Aoki H."/>
            <person name="Arikawa K."/>
            <person name="Arita K."/>
            <person name="Bito T."/>
            <person name="Chiden Y."/>
            <person name="Fujitsuka N."/>
            <person name="Fukunaka R."/>
            <person name="Hamada M."/>
            <person name="Harada C."/>
            <person name="Hayashi A."/>
            <person name="Hijishita S."/>
            <person name="Honda M."/>
            <person name="Hosokawa S."/>
            <person name="Ichikawa Y."/>
            <person name="Idonuma A."/>
            <person name="Iijima M."/>
            <person name="Ikeda M."/>
            <person name="Ikeno M."/>
            <person name="Ito K."/>
            <person name="Ito S."/>
            <person name="Ito T."/>
            <person name="Ito Y."/>
            <person name="Ito Y."/>
            <person name="Iwabuchi A."/>
            <person name="Kamiya K."/>
            <person name="Karasawa W."/>
            <person name="Kurita K."/>
            <person name="Katagiri S."/>
            <person name="Kikuta A."/>
            <person name="Kobayashi H."/>
            <person name="Kobayashi N."/>
            <person name="Machita K."/>
            <person name="Maehara T."/>
            <person name="Masukawa M."/>
            <person name="Mizubayashi T."/>
            <person name="Mukai Y."/>
            <person name="Nagasaki H."/>
            <person name="Nagata Y."/>
            <person name="Naito S."/>
            <person name="Nakashima M."/>
            <person name="Nakama Y."/>
            <person name="Nakamichi Y."/>
            <person name="Nakamura M."/>
            <person name="Meguro A."/>
            <person name="Negishi M."/>
            <person name="Ohta I."/>
            <person name="Ohta T."/>
            <person name="Okamoto M."/>
            <person name="Ono N."/>
            <person name="Saji S."/>
            <person name="Sakaguchi M."/>
            <person name="Sakai K."/>
            <person name="Shibata M."/>
            <person name="Shimokawa T."/>
            <person name="Song J."/>
            <person name="Takazaki Y."/>
            <person name="Terasawa K."/>
            <person name="Tsugane M."/>
            <person name="Tsuji K."/>
            <person name="Ueda S."/>
            <person name="Waki K."/>
            <person name="Yamagata H."/>
            <person name="Yamamoto M."/>
            <person name="Yamamoto S."/>
            <person name="Yamane H."/>
            <person name="Yoshiki S."/>
            <person name="Yoshihara R."/>
            <person name="Yukawa K."/>
            <person name="Zhong H."/>
            <person name="Yano M."/>
            <person name="Yuan Q."/>
            <person name="Ouyang S."/>
            <person name="Liu J."/>
            <person name="Jones K.M."/>
            <person name="Gansberger K."/>
            <person name="Moffat K."/>
            <person name="Hill J."/>
            <person name="Bera J."/>
            <person name="Fadrosh D."/>
            <person name="Jin S."/>
            <person name="Johri S."/>
            <person name="Kim M."/>
            <person name="Overton L."/>
            <person name="Reardon M."/>
            <person name="Tsitrin T."/>
            <person name="Vuong H."/>
            <person name="Weaver B."/>
            <person name="Ciecko A."/>
            <person name="Tallon L."/>
            <person name="Jackson J."/>
            <person name="Pai G."/>
            <person name="Aken S.V."/>
            <person name="Utterback T."/>
            <person name="Reidmuller S."/>
            <person name="Feldblyum T."/>
            <person name="Hsiao J."/>
            <person name="Zismann V."/>
            <person name="Iobst S."/>
            <person name="de Vazeille A.R."/>
            <person name="Buell C.R."/>
            <person name="Ying K."/>
            <person name="Li Y."/>
            <person name="Lu T."/>
            <person name="Huang Y."/>
            <person name="Zhao Q."/>
            <person name="Feng Q."/>
            <person name="Zhang L."/>
            <person name="Zhu J."/>
            <person name="Weng Q."/>
            <person name="Mu J."/>
            <person name="Lu Y."/>
            <person name="Fan D."/>
            <person name="Liu Y."/>
            <person name="Guan J."/>
            <person name="Zhang Y."/>
            <person name="Yu S."/>
            <person name="Liu X."/>
            <person name="Zhang Y."/>
            <person name="Hong G."/>
            <person name="Han B."/>
            <person name="Choisne N."/>
            <person name="Demange N."/>
            <person name="Orjeda G."/>
            <person name="Samain S."/>
            <person name="Cattolico L."/>
            <person name="Pelletier E."/>
            <person name="Couloux A."/>
            <person name="Segurens B."/>
            <person name="Wincker P."/>
            <person name="D'Hont A."/>
            <person name="Scarpelli C."/>
            <person name="Weissenbach J."/>
            <person name="Salanoubat M."/>
            <person name="Quetier F."/>
            <person name="Yu Y."/>
            <person name="Kim H.R."/>
            <person name="Rambo T."/>
            <person name="Currie J."/>
            <person name="Collura K."/>
            <person name="Luo M."/>
            <person name="Yang T."/>
            <person name="Ammiraju J.S.S."/>
            <person name="Engler F."/>
            <person name="Soderlund C."/>
            <person name="Wing R.A."/>
            <person name="Palmer L.E."/>
            <person name="de la Bastide M."/>
            <person name="Spiegel L."/>
            <person name="Nascimento L."/>
            <person name="Zutavern T."/>
            <person name="O'Shaughnessy A."/>
            <person name="Dike S."/>
            <person name="Dedhia N."/>
            <person name="Preston R."/>
            <person name="Balija V."/>
            <person name="McCombie W.R."/>
            <person name="Chow T."/>
            <person name="Chen H."/>
            <person name="Chung M."/>
            <person name="Chen C."/>
            <person name="Shaw J."/>
            <person name="Wu H."/>
            <person name="Hsiao K."/>
            <person name="Chao Y."/>
            <person name="Chu M."/>
            <person name="Cheng C."/>
            <person name="Hour A."/>
            <person name="Lee P."/>
            <person name="Lin S."/>
            <person name="Lin Y."/>
            <person name="Liou J."/>
            <person name="Liu S."/>
            <person name="Hsing Y."/>
            <person name="Raghuvanshi S."/>
            <person name="Mohanty A."/>
            <person name="Bharti A.K."/>
            <person name="Gaur A."/>
            <person name="Gupta V."/>
            <person name="Kumar D."/>
            <person name="Ravi V."/>
            <person name="Vij S."/>
            <person name="Kapur A."/>
            <person name="Khurana P."/>
            <person name="Khurana P."/>
            <person name="Khurana J.P."/>
            <person name="Tyagi A.K."/>
            <person name="Gaikwad K."/>
            <person name="Singh A."/>
            <person name="Dalal V."/>
            <person name="Srivastava S."/>
            <person name="Dixit A."/>
            <person name="Pal A.K."/>
            <person name="Ghazi I.A."/>
            <person name="Yadav M."/>
            <person name="Pandit A."/>
            <person name="Bhargava A."/>
            <person name="Sureshbabu K."/>
            <person name="Batra K."/>
            <person name="Sharma T.R."/>
            <person name="Mohapatra T."/>
            <person name="Singh N.K."/>
            <person name="Messing J."/>
            <person name="Nelson A.B."/>
            <person name="Fuks G."/>
            <person name="Kavchok S."/>
            <person name="Keizer G."/>
            <person name="Linton E."/>
            <person name="Llaca V."/>
            <person name="Song R."/>
            <person name="Tanyolac B."/>
            <person name="Young S."/>
            <person name="Ho-Il K."/>
            <person name="Hahn J.H."/>
            <person name="Sangsakoo G."/>
            <person name="Vanavichit A."/>
            <person name="de Mattos Luiz.A.T."/>
            <person name="Zimmer P.D."/>
            <person name="Malone G."/>
            <person name="Dellagostin O."/>
            <person name="de Oliveira A.C."/>
            <person name="Bevan M."/>
            <person name="Bancroft I."/>
            <person name="Minx P."/>
            <person name="Cordum H."/>
            <person name="Wilson R."/>
            <person name="Cheng Z."/>
            <person name="Jin W."/>
            <person name="Jiang J."/>
            <person name="Leong S.A."/>
            <person name="Iwama H."/>
            <person name="Gojobori T."/>
            <person name="Itoh T."/>
            <person name="Niimura Y."/>
            <person name="Fujii Y."/>
            <person name="Habara T."/>
            <person name="Sakai H."/>
            <person name="Sato Y."/>
            <person name="Wilson G."/>
            <person name="Kumar K."/>
            <person name="McCouch S."/>
            <person name="Juretic N."/>
            <person name="Hoen D."/>
            <person name="Wright S."/>
            <person name="Bruskiewich R."/>
            <person name="Bureau T."/>
            <person name="Miyao A."/>
            <person name="Hirochika H."/>
            <person name="Nishikawa T."/>
            <person name="Kadowaki K."/>
            <person name="Sugiura M."/>
            <person name="Burr B."/>
            <person name="Sasaki T."/>
        </authorList>
    </citation>
    <scope>NUCLEOTIDE SEQUENCE [LARGE SCALE GENOMIC DNA]</scope>
    <source>
        <strain evidence="2">cv. Nipponbare</strain>
    </source>
</reference>
<sequence>MAVTICRLPLRVVVLMVSAVMAGHTGWRELAAYLSLARLQLGWSLAWLGHAGKWLSGPDGRVVAVVIAIPWTSECRTNALGTSGHWIRWPMFSWAPTDTCTQD</sequence>
<evidence type="ECO:0000313" key="1">
    <source>
        <dbReference type="EMBL" id="BAD03845.1"/>
    </source>
</evidence>